<feature type="transmembrane region" description="Helical" evidence="6">
    <location>
        <begin position="158"/>
        <end position="183"/>
    </location>
</feature>
<dbReference type="GO" id="GO:0004888">
    <property type="term" value="F:transmembrane signaling receptor activity"/>
    <property type="evidence" value="ECO:0007669"/>
    <property type="project" value="InterPro"/>
</dbReference>
<dbReference type="GO" id="GO:0016020">
    <property type="term" value="C:membrane"/>
    <property type="evidence" value="ECO:0007669"/>
    <property type="project" value="UniProtKB-SubCell"/>
</dbReference>
<evidence type="ECO:0000256" key="4">
    <source>
        <dbReference type="ARBA" id="ARBA00022989"/>
    </source>
</evidence>
<dbReference type="eggNOG" id="ENOG502TJKC">
    <property type="taxonomic scope" value="Eukaryota"/>
</dbReference>
<dbReference type="GO" id="GO:0007606">
    <property type="term" value="P:sensory perception of chemical stimulus"/>
    <property type="evidence" value="ECO:0007669"/>
    <property type="project" value="UniProtKB-UniRule"/>
</dbReference>
<dbReference type="InterPro" id="IPR000609">
    <property type="entry name" value="7TM_GPCR_serpentine_rcpt_Srg"/>
</dbReference>
<name>G0PKX6_CAEBE</name>
<accession>G0PKX6</accession>
<evidence type="ECO:0000256" key="1">
    <source>
        <dbReference type="ARBA" id="ARBA00004141"/>
    </source>
</evidence>
<evidence type="ECO:0000313" key="8">
    <source>
        <dbReference type="Proteomes" id="UP000008068"/>
    </source>
</evidence>
<feature type="transmembrane region" description="Helical" evidence="6">
    <location>
        <begin position="231"/>
        <end position="251"/>
    </location>
</feature>
<dbReference type="InParanoid" id="G0PKX6"/>
<dbReference type="OrthoDB" id="10509956at2759"/>
<organism evidence="8">
    <name type="scientific">Caenorhabditis brenneri</name>
    <name type="common">Nematode worm</name>
    <dbReference type="NCBI Taxonomy" id="135651"/>
    <lineage>
        <taxon>Eukaryota</taxon>
        <taxon>Metazoa</taxon>
        <taxon>Ecdysozoa</taxon>
        <taxon>Nematoda</taxon>
        <taxon>Chromadorea</taxon>
        <taxon>Rhabditida</taxon>
        <taxon>Rhabditina</taxon>
        <taxon>Rhabditomorpha</taxon>
        <taxon>Rhabditoidea</taxon>
        <taxon>Rhabditidae</taxon>
        <taxon>Peloderinae</taxon>
        <taxon>Caenorhabditis</taxon>
    </lineage>
</organism>
<dbReference type="Proteomes" id="UP000008068">
    <property type="component" value="Unassembled WGS sequence"/>
</dbReference>
<dbReference type="EMBL" id="GL380952">
    <property type="protein sequence ID" value="EGT33161.1"/>
    <property type="molecule type" value="Genomic_DNA"/>
</dbReference>
<dbReference type="HOGENOM" id="CLU_061253_1_0_1"/>
<keyword evidence="3 6" id="KW-0812">Transmembrane</keyword>
<evidence type="ECO:0000256" key="5">
    <source>
        <dbReference type="ARBA" id="ARBA00023136"/>
    </source>
</evidence>
<keyword evidence="8" id="KW-1185">Reference proteome</keyword>
<feature type="transmembrane region" description="Helical" evidence="6">
    <location>
        <begin position="32"/>
        <end position="57"/>
    </location>
</feature>
<feature type="transmembrane region" description="Helical" evidence="6">
    <location>
        <begin position="69"/>
        <end position="96"/>
    </location>
</feature>
<evidence type="ECO:0000256" key="3">
    <source>
        <dbReference type="ARBA" id="ARBA00022692"/>
    </source>
</evidence>
<keyword evidence="4 6" id="KW-1133">Transmembrane helix</keyword>
<gene>
    <name evidence="7" type="primary">Cbn-srg-15</name>
    <name evidence="7" type="ORF">CAEBREN_21699</name>
</gene>
<dbReference type="AlphaFoldDB" id="G0PKX6"/>
<comment type="subcellular location">
    <subcellularLocation>
        <location evidence="1">Membrane</location>
        <topology evidence="1">Multi-pass membrane protein</topology>
    </subcellularLocation>
</comment>
<evidence type="ECO:0000313" key="7">
    <source>
        <dbReference type="EMBL" id="EGT33161.1"/>
    </source>
</evidence>
<protein>
    <recommendedName>
        <fullName evidence="6">Serpentine receptor class gamma</fullName>
    </recommendedName>
</protein>
<dbReference type="Pfam" id="PF02118">
    <property type="entry name" value="Srg"/>
    <property type="match status" value="2"/>
</dbReference>
<reference evidence="8" key="1">
    <citation type="submission" date="2011-07" db="EMBL/GenBank/DDBJ databases">
        <authorList>
            <consortium name="Caenorhabditis brenneri Sequencing and Analysis Consortium"/>
            <person name="Wilson R.K."/>
        </authorList>
    </citation>
    <scope>NUCLEOTIDE SEQUENCE [LARGE SCALE GENOMIC DNA]</scope>
    <source>
        <strain evidence="8">PB2801</strain>
    </source>
</reference>
<dbReference type="PANTHER" id="PTHR31627">
    <property type="entry name" value="SERPENTINE RECEPTOR CLASS GAMMA-RELATED"/>
    <property type="match status" value="1"/>
</dbReference>
<keyword evidence="5 6" id="KW-0472">Membrane</keyword>
<dbReference type="InterPro" id="IPR051119">
    <property type="entry name" value="Nematode_SR-like"/>
</dbReference>
<comment type="caution">
    <text evidence="6">Lacks conserved residue(s) required for the propagation of feature annotation.</text>
</comment>
<sequence>MANFSMFDHTGELPDSLPFDCDSNYDTYSEMLIYLGVFLYLSVGLISHGYILMSILVTKRKMFLESSFFRLLAVDSVASIIVILNELLFIHLFLFVPPLCSKVGPLFWTYSYTPKFVYLSLNHSRFMKSLAQVFMVVNRMTCVVVTKPGRYDQASISLFQSIAIFFALFFTVICTSITLYNLILLPGRIRSAERSLCFSSIFISITFLLAAGTQVSECVRSQHFQNIFRCYFTYAQLVTSTLFTFSSSLLLTRSQLGELRRGGRVGVEKKKDLILNSKLQNTQKKNSVFFRSAVIMILVNKNLRGPIFQGMKRVSIVSSSS</sequence>
<evidence type="ECO:0000256" key="6">
    <source>
        <dbReference type="RuleBase" id="RU280813"/>
    </source>
</evidence>
<comment type="similarity">
    <text evidence="2 6">Belongs to the nematode receptor-like protein srg family.</text>
</comment>
<evidence type="ECO:0000256" key="2">
    <source>
        <dbReference type="ARBA" id="ARBA00005692"/>
    </source>
</evidence>
<dbReference type="PANTHER" id="PTHR31627:SF12">
    <property type="entry name" value="SERPENTINE RECEPTOR CLASS GAMMA-11-RELATED"/>
    <property type="match status" value="1"/>
</dbReference>
<dbReference type="PRINTS" id="PR00698">
    <property type="entry name" value="TMPROTEINSRG"/>
</dbReference>
<proteinExistence type="inferred from homology"/>
<feature type="transmembrane region" description="Helical" evidence="6">
    <location>
        <begin position="195"/>
        <end position="211"/>
    </location>
</feature>